<evidence type="ECO:0000313" key="2">
    <source>
        <dbReference type="Proteomes" id="UP000293162"/>
    </source>
</evidence>
<dbReference type="EMBL" id="SEWF01000001">
    <property type="protein sequence ID" value="RYU97631.1"/>
    <property type="molecule type" value="Genomic_DNA"/>
</dbReference>
<proteinExistence type="predicted"/>
<sequence>MKKGMLYVVIGLVVLFIIQVFRNLPVTDVKDDSDSPMYGLKRDTTKVVISPIMVRDEGTSVKDPIEAIKEKLFAYKYLWFANQVEYMVKDSDFVNPIIDAVIAEENDGKLPENTGGVEEIATRVIYKYRTKMNEPAGLERLENLIQKRYDNPHISIEKNGDYISKTVDLGVLPTKLAVSVRHGIVRTSNTGVTDESGRWISKEIARQILKYSDDFPDRIIFRVWFSPDYGGLEKSFLFTFMPKNPQSPFPPLIIVRPENYYSTGSRTSLLKTFYLFHKIEEYAADSYSVYEIDDYKYRQISAQKSDRNRY</sequence>
<dbReference type="OrthoDB" id="9819983at2"/>
<dbReference type="RefSeq" id="WP_130018978.1">
    <property type="nucleotide sequence ID" value="NZ_SEWF01000001.1"/>
</dbReference>
<gene>
    <name evidence="1" type="ORF">EWM59_00475</name>
</gene>
<protein>
    <submittedName>
        <fullName evidence="1">Uncharacterized protein</fullName>
    </submittedName>
</protein>
<keyword evidence="2" id="KW-1185">Reference proteome</keyword>
<reference evidence="1 2" key="1">
    <citation type="submission" date="2019-02" db="EMBL/GenBank/DDBJ databases">
        <title>Bacterial novel species Emticicia sp. 17J42-9 isolated from soil.</title>
        <authorList>
            <person name="Jung H.-Y."/>
        </authorList>
    </citation>
    <scope>NUCLEOTIDE SEQUENCE [LARGE SCALE GENOMIC DNA]</scope>
    <source>
        <strain evidence="1 2">17J42-9</strain>
    </source>
</reference>
<accession>A0A4Q5M5E7</accession>
<name>A0A4Q5M5E7_9BACT</name>
<comment type="caution">
    <text evidence="1">The sequence shown here is derived from an EMBL/GenBank/DDBJ whole genome shotgun (WGS) entry which is preliminary data.</text>
</comment>
<dbReference type="Proteomes" id="UP000293162">
    <property type="component" value="Unassembled WGS sequence"/>
</dbReference>
<dbReference type="AlphaFoldDB" id="A0A4Q5M5E7"/>
<evidence type="ECO:0000313" key="1">
    <source>
        <dbReference type="EMBL" id="RYU97631.1"/>
    </source>
</evidence>
<organism evidence="1 2">
    <name type="scientific">Emticicia agri</name>
    <dbReference type="NCBI Taxonomy" id="2492393"/>
    <lineage>
        <taxon>Bacteria</taxon>
        <taxon>Pseudomonadati</taxon>
        <taxon>Bacteroidota</taxon>
        <taxon>Cytophagia</taxon>
        <taxon>Cytophagales</taxon>
        <taxon>Leadbetterellaceae</taxon>
        <taxon>Emticicia</taxon>
    </lineage>
</organism>